<dbReference type="EMBL" id="CAEZXF010000050">
    <property type="protein sequence ID" value="CAB4674958.1"/>
    <property type="molecule type" value="Genomic_DNA"/>
</dbReference>
<evidence type="ECO:0000313" key="1">
    <source>
        <dbReference type="EMBL" id="CAB4674958.1"/>
    </source>
</evidence>
<sequence length="41" mass="4278">MESLGKDRDSSIAVIGLVEVRFMSSIFPPILAISAATVANA</sequence>
<dbReference type="AlphaFoldDB" id="A0A6J6VBL5"/>
<organism evidence="2">
    <name type="scientific">freshwater metagenome</name>
    <dbReference type="NCBI Taxonomy" id="449393"/>
    <lineage>
        <taxon>unclassified sequences</taxon>
        <taxon>metagenomes</taxon>
        <taxon>ecological metagenomes</taxon>
    </lineage>
</organism>
<name>A0A6J6VBL5_9ZZZZ</name>
<reference evidence="2" key="1">
    <citation type="submission" date="2020-05" db="EMBL/GenBank/DDBJ databases">
        <authorList>
            <person name="Chiriac C."/>
            <person name="Salcher M."/>
            <person name="Ghai R."/>
            <person name="Kavagutti S V."/>
        </authorList>
    </citation>
    <scope>NUCLEOTIDE SEQUENCE</scope>
</reference>
<accession>A0A6J6VBL5</accession>
<gene>
    <name evidence="1" type="ORF">UFOPK2355_00286</name>
    <name evidence="2" type="ORF">UFOPK2886_00619</name>
</gene>
<evidence type="ECO:0000313" key="2">
    <source>
        <dbReference type="EMBL" id="CAB4768275.1"/>
    </source>
</evidence>
<proteinExistence type="predicted"/>
<dbReference type="EMBL" id="CAEZZO010000080">
    <property type="protein sequence ID" value="CAB4768275.1"/>
    <property type="molecule type" value="Genomic_DNA"/>
</dbReference>
<protein>
    <submittedName>
        <fullName evidence="2">Unannotated protein</fullName>
    </submittedName>
</protein>